<dbReference type="SUPFAM" id="SSF103481">
    <property type="entry name" value="Multidrug resistance efflux transporter EmrE"/>
    <property type="match status" value="2"/>
</dbReference>
<dbReference type="RefSeq" id="WP_085285814.1">
    <property type="nucleotide sequence ID" value="NZ_FOBI01000017.1"/>
</dbReference>
<evidence type="ECO:0000256" key="4">
    <source>
        <dbReference type="ARBA" id="ARBA00023136"/>
    </source>
</evidence>
<dbReference type="OrthoDB" id="7158585at2"/>
<keyword evidence="2 5" id="KW-0812">Transmembrane</keyword>
<evidence type="ECO:0000313" key="7">
    <source>
        <dbReference type="EMBL" id="SEL67452.1"/>
    </source>
</evidence>
<protein>
    <submittedName>
        <fullName evidence="7">Drug/metabolite transporter, DME family/O-acetylserine/cysteine efflux transporter</fullName>
    </submittedName>
</protein>
<dbReference type="PANTHER" id="PTHR32322">
    <property type="entry name" value="INNER MEMBRANE TRANSPORTER"/>
    <property type="match status" value="1"/>
</dbReference>
<keyword evidence="8" id="KW-1185">Reference proteome</keyword>
<feature type="domain" description="EamA" evidence="6">
    <location>
        <begin position="142"/>
        <end position="283"/>
    </location>
</feature>
<evidence type="ECO:0000313" key="8">
    <source>
        <dbReference type="Proteomes" id="UP000199297"/>
    </source>
</evidence>
<dbReference type="EMBL" id="FOBI01000017">
    <property type="protein sequence ID" value="SEL67452.1"/>
    <property type="molecule type" value="Genomic_DNA"/>
</dbReference>
<keyword evidence="3 5" id="KW-1133">Transmembrane helix</keyword>
<dbReference type="InterPro" id="IPR050638">
    <property type="entry name" value="AA-Vitamin_Transporters"/>
</dbReference>
<evidence type="ECO:0000259" key="6">
    <source>
        <dbReference type="Pfam" id="PF00892"/>
    </source>
</evidence>
<feature type="transmembrane region" description="Helical" evidence="5">
    <location>
        <begin position="117"/>
        <end position="135"/>
    </location>
</feature>
<dbReference type="Proteomes" id="UP000199297">
    <property type="component" value="Unassembled WGS sequence"/>
</dbReference>
<feature type="transmembrane region" description="Helical" evidence="5">
    <location>
        <begin position="63"/>
        <end position="82"/>
    </location>
</feature>
<evidence type="ECO:0000256" key="2">
    <source>
        <dbReference type="ARBA" id="ARBA00022692"/>
    </source>
</evidence>
<feature type="transmembrane region" description="Helical" evidence="5">
    <location>
        <begin position="173"/>
        <end position="194"/>
    </location>
</feature>
<dbReference type="Gene3D" id="1.10.3730.20">
    <property type="match status" value="1"/>
</dbReference>
<evidence type="ECO:0000256" key="3">
    <source>
        <dbReference type="ARBA" id="ARBA00022989"/>
    </source>
</evidence>
<feature type="transmembrane region" description="Helical" evidence="5">
    <location>
        <begin position="267"/>
        <end position="286"/>
    </location>
</feature>
<evidence type="ECO:0000256" key="5">
    <source>
        <dbReference type="SAM" id="Phobius"/>
    </source>
</evidence>
<feature type="transmembrane region" description="Helical" evidence="5">
    <location>
        <begin position="7"/>
        <end position="27"/>
    </location>
</feature>
<feature type="transmembrane region" description="Helical" evidence="5">
    <location>
        <begin position="33"/>
        <end position="51"/>
    </location>
</feature>
<keyword evidence="4 5" id="KW-0472">Membrane</keyword>
<feature type="transmembrane region" description="Helical" evidence="5">
    <location>
        <begin position="141"/>
        <end position="161"/>
    </location>
</feature>
<feature type="transmembrane region" description="Helical" evidence="5">
    <location>
        <begin position="214"/>
        <end position="235"/>
    </location>
</feature>
<dbReference type="InterPro" id="IPR037185">
    <property type="entry name" value="EmrE-like"/>
</dbReference>
<gene>
    <name evidence="7" type="ORF">SAMN05216262_11726</name>
</gene>
<accession>A0A1H7S4B3</accession>
<feature type="domain" description="EamA" evidence="6">
    <location>
        <begin position="7"/>
        <end position="131"/>
    </location>
</feature>
<name>A0A1H7S4B3_9GAMM</name>
<sequence length="299" mass="32567">MSLKDSLLGLIIIFIWGFNFVIIAWGVQSMPPLLMGGLRFLLVAILGSFFIRMPNIPWRWMALYAFTLCFGQFSLLFSALAFGMPAGLASLVLQSQAVFTLLFSLVILKEQIKRSQMLAMLIAGLGLYLIASATHVSSMTILGFSLTVAAAIAWGLGNVVNRMINQRGYQANIGLVVWSSWFAMLPFFLTSYLVEGQQAIMTSLTNLNGLSVVVLFYLAIAASIIAYSLWSYLLMRYPAGQVAPLTLGAPIVGIVAATLLLDERMTTQQIIGGAIVASGLVINTFGSQLYQLCQRKVKA</sequence>
<reference evidence="8" key="1">
    <citation type="submission" date="2016-10" db="EMBL/GenBank/DDBJ databases">
        <authorList>
            <person name="Varghese N."/>
            <person name="Submissions S."/>
        </authorList>
    </citation>
    <scope>NUCLEOTIDE SEQUENCE [LARGE SCALE GENOMIC DNA]</scope>
    <source>
        <strain evidence="8">CGMCC 1.9127</strain>
    </source>
</reference>
<comment type="subcellular location">
    <subcellularLocation>
        <location evidence="1">Membrane</location>
        <topology evidence="1">Multi-pass membrane protein</topology>
    </subcellularLocation>
</comment>
<proteinExistence type="predicted"/>
<dbReference type="STRING" id="641665.GCA_002104455_01505"/>
<feature type="transmembrane region" description="Helical" evidence="5">
    <location>
        <begin position="88"/>
        <end position="108"/>
    </location>
</feature>
<dbReference type="InterPro" id="IPR000620">
    <property type="entry name" value="EamA_dom"/>
</dbReference>
<feature type="transmembrane region" description="Helical" evidence="5">
    <location>
        <begin position="242"/>
        <end position="261"/>
    </location>
</feature>
<dbReference type="PANTHER" id="PTHR32322:SF9">
    <property type="entry name" value="AMINO-ACID METABOLITE EFFLUX PUMP-RELATED"/>
    <property type="match status" value="1"/>
</dbReference>
<dbReference type="AlphaFoldDB" id="A0A1H7S4B3"/>
<organism evidence="7 8">
    <name type="scientific">Colwellia chukchiensis</name>
    <dbReference type="NCBI Taxonomy" id="641665"/>
    <lineage>
        <taxon>Bacteria</taxon>
        <taxon>Pseudomonadati</taxon>
        <taxon>Pseudomonadota</taxon>
        <taxon>Gammaproteobacteria</taxon>
        <taxon>Alteromonadales</taxon>
        <taxon>Colwelliaceae</taxon>
        <taxon>Colwellia</taxon>
    </lineage>
</organism>
<dbReference type="Pfam" id="PF00892">
    <property type="entry name" value="EamA"/>
    <property type="match status" value="2"/>
</dbReference>
<dbReference type="GO" id="GO:0016020">
    <property type="term" value="C:membrane"/>
    <property type="evidence" value="ECO:0007669"/>
    <property type="project" value="UniProtKB-SubCell"/>
</dbReference>
<evidence type="ECO:0000256" key="1">
    <source>
        <dbReference type="ARBA" id="ARBA00004141"/>
    </source>
</evidence>